<dbReference type="AlphaFoldDB" id="A0A1B1UEF7"/>
<feature type="transmembrane region" description="Helical" evidence="2">
    <location>
        <begin position="176"/>
        <end position="201"/>
    </location>
</feature>
<dbReference type="STRING" id="1274631.LMTR13_14145"/>
<dbReference type="Proteomes" id="UP000092839">
    <property type="component" value="Chromosome"/>
</dbReference>
<gene>
    <name evidence="4" type="ORF">LMTR13_14145</name>
</gene>
<dbReference type="SUPFAM" id="SSF81442">
    <property type="entry name" value="Cytochrome c oxidase subunit I-like"/>
    <property type="match status" value="1"/>
</dbReference>
<dbReference type="GO" id="GO:0022904">
    <property type="term" value="P:respiratory electron transport chain"/>
    <property type="evidence" value="ECO:0007669"/>
    <property type="project" value="TreeGrafter"/>
</dbReference>
<feature type="transmembrane region" description="Helical" evidence="2">
    <location>
        <begin position="75"/>
        <end position="97"/>
    </location>
</feature>
<dbReference type="GO" id="GO:0020037">
    <property type="term" value="F:heme binding"/>
    <property type="evidence" value="ECO:0007669"/>
    <property type="project" value="InterPro"/>
</dbReference>
<dbReference type="Gene3D" id="1.20.210.10">
    <property type="entry name" value="Cytochrome c oxidase-like, subunit I domain"/>
    <property type="match status" value="1"/>
</dbReference>
<dbReference type="InterPro" id="IPR000883">
    <property type="entry name" value="Cyt_C_Oxase_1"/>
</dbReference>
<keyword evidence="1" id="KW-0679">Respiratory chain</keyword>
<dbReference type="GO" id="GO:0015990">
    <property type="term" value="P:electron transport coupled proton transport"/>
    <property type="evidence" value="ECO:0007669"/>
    <property type="project" value="TreeGrafter"/>
</dbReference>
<feature type="transmembrane region" description="Helical" evidence="2">
    <location>
        <begin position="109"/>
        <end position="131"/>
    </location>
</feature>
<accession>A0A1B1UEF7</accession>
<keyword evidence="2" id="KW-0472">Membrane</keyword>
<dbReference type="InterPro" id="IPR023616">
    <property type="entry name" value="Cyt_c_oxase-like_su1_dom"/>
</dbReference>
<feature type="transmembrane region" description="Helical" evidence="2">
    <location>
        <begin position="246"/>
        <end position="268"/>
    </location>
</feature>
<keyword evidence="2" id="KW-0812">Transmembrane</keyword>
<feature type="domain" description="Cytochrome oxidase subunit I profile" evidence="3">
    <location>
        <begin position="212"/>
        <end position="485"/>
    </location>
</feature>
<feature type="transmembrane region" description="Helical" evidence="2">
    <location>
        <begin position="353"/>
        <end position="375"/>
    </location>
</feature>
<dbReference type="GO" id="GO:0016020">
    <property type="term" value="C:membrane"/>
    <property type="evidence" value="ECO:0007669"/>
    <property type="project" value="InterPro"/>
</dbReference>
<feature type="transmembrane region" description="Helical" evidence="2">
    <location>
        <begin position="213"/>
        <end position="234"/>
    </location>
</feature>
<organism evidence="4 5">
    <name type="scientific">Bradyrhizobium icense</name>
    <dbReference type="NCBI Taxonomy" id="1274631"/>
    <lineage>
        <taxon>Bacteria</taxon>
        <taxon>Pseudomonadati</taxon>
        <taxon>Pseudomonadota</taxon>
        <taxon>Alphaproteobacteria</taxon>
        <taxon>Hyphomicrobiales</taxon>
        <taxon>Nitrobacteraceae</taxon>
        <taxon>Bradyrhizobium</taxon>
    </lineage>
</organism>
<evidence type="ECO:0000313" key="5">
    <source>
        <dbReference type="Proteomes" id="UP000092839"/>
    </source>
</evidence>
<dbReference type="OrthoDB" id="9806838at2"/>
<dbReference type="GO" id="GO:0004129">
    <property type="term" value="F:cytochrome-c oxidase activity"/>
    <property type="evidence" value="ECO:0007669"/>
    <property type="project" value="InterPro"/>
</dbReference>
<name>A0A1B1UEF7_9BRAD</name>
<proteinExistence type="predicted"/>
<dbReference type="UniPathway" id="UPA00705"/>
<dbReference type="InterPro" id="IPR036927">
    <property type="entry name" value="Cyt_c_oxase-like_su1_sf"/>
</dbReference>
<keyword evidence="1" id="KW-0249">Electron transport</keyword>
<feature type="transmembrane region" description="Helical" evidence="2">
    <location>
        <begin position="313"/>
        <end position="333"/>
    </location>
</feature>
<feature type="transmembrane region" description="Helical" evidence="2">
    <location>
        <begin position="143"/>
        <end position="164"/>
    </location>
</feature>
<dbReference type="GO" id="GO:0006119">
    <property type="term" value="P:oxidative phosphorylation"/>
    <property type="evidence" value="ECO:0007669"/>
    <property type="project" value="UniProtKB-UniPathway"/>
</dbReference>
<feature type="transmembrane region" description="Helical" evidence="2">
    <location>
        <begin position="280"/>
        <end position="301"/>
    </location>
</feature>
<dbReference type="PROSITE" id="PS50855">
    <property type="entry name" value="COX1"/>
    <property type="match status" value="1"/>
</dbReference>
<dbReference type="EMBL" id="CP016428">
    <property type="protein sequence ID" value="ANW01144.1"/>
    <property type="molecule type" value="Genomic_DNA"/>
</dbReference>
<dbReference type="PANTHER" id="PTHR10422:SF29">
    <property type="entry name" value="CYTOCHROME C OXIDASE SUBUNIT 1 HOMOLOG, BACTEROID"/>
    <property type="match status" value="1"/>
</dbReference>
<evidence type="ECO:0000256" key="2">
    <source>
        <dbReference type="SAM" id="Phobius"/>
    </source>
</evidence>
<keyword evidence="2" id="KW-1133">Transmembrane helix</keyword>
<evidence type="ECO:0000313" key="4">
    <source>
        <dbReference type="EMBL" id="ANW01144.1"/>
    </source>
</evidence>
<protein>
    <submittedName>
        <fullName evidence="4">Cytochrome oxidase</fullName>
    </submittedName>
</protein>
<dbReference type="Pfam" id="PF00115">
    <property type="entry name" value="COX1"/>
    <property type="match status" value="1"/>
</dbReference>
<keyword evidence="5" id="KW-1185">Reference proteome</keyword>
<feature type="transmembrane region" description="Helical" evidence="2">
    <location>
        <begin position="31"/>
        <end position="55"/>
    </location>
</feature>
<evidence type="ECO:0000256" key="1">
    <source>
        <dbReference type="ARBA" id="ARBA00022660"/>
    </source>
</evidence>
<dbReference type="RefSeq" id="WP_065728412.1">
    <property type="nucleotide sequence ID" value="NZ_CP016428.1"/>
</dbReference>
<evidence type="ECO:0000259" key="3">
    <source>
        <dbReference type="PROSITE" id="PS50855"/>
    </source>
</evidence>
<sequence length="485" mass="54261">MAEVFPAERLRGRFSGINLDDLVDWRVVRTWLYFGMFWLLVTPSVGVAISGLFNYPDYLGTNNLGLTFGRLRPVHVNGVIFGAFSALFIGECHYLVPRLCGVRVPWPQWGVPLAWLYNISLAAGLISLPFAQNHGLEAGELPLFAEIPIFIVIAATTAQFLFTIAQRLEAPLYVALWYLIGAFVWTTMNLLLGSFILPYTIPGINSAAFHGLYIHYIVGLWITPAGYVLIYYFLPVSVRNPLYAHQLSLVGFWSLALFYPFVGIHHYLYSPIADWTETLAIITSMLLIIPVWTVLVNFFGTVKGRWDGFGKNLPAKFLIMGSLMYLAGCFQGSTEALRSIQQPTHFTDFVISHSHLTVFGTFVVWAMGGLIYVWPRAFKRELWSWTLGNWSFWLITVGISTMGLVLTAGGLQQGFEWMNGTEWLDTVVRMKAYWLVRTLSGITMDIGMSLLVFNLMMTALSRPAEEREPIAAPGAAPIPAGGQAE</sequence>
<reference evidence="4 5" key="1">
    <citation type="submission" date="2016-07" db="EMBL/GenBank/DDBJ databases">
        <title>Complete genome sequence of Bradyrhizobium icense LMTR 13T, a potential inoculant strain isolated from lima bean (Phaseolus lunatus) in Peru.</title>
        <authorList>
            <person name="Ormeno-Orrillo E."/>
            <person name="Duran D."/>
            <person name="Rogel M.A."/>
            <person name="Rey L."/>
            <person name="Imperial J."/>
            <person name="Ruiz-Argueso T."/>
            <person name="Martinez-Romero E."/>
        </authorList>
    </citation>
    <scope>NUCLEOTIDE SEQUENCE [LARGE SCALE GENOMIC DNA]</scope>
    <source>
        <strain evidence="4 5">LMTR 13</strain>
    </source>
</reference>
<dbReference type="PANTHER" id="PTHR10422">
    <property type="entry name" value="CYTOCHROME C OXIDASE SUBUNIT 1"/>
    <property type="match status" value="1"/>
</dbReference>
<feature type="transmembrane region" description="Helical" evidence="2">
    <location>
        <begin position="432"/>
        <end position="453"/>
    </location>
</feature>
<feature type="transmembrane region" description="Helical" evidence="2">
    <location>
        <begin position="387"/>
        <end position="412"/>
    </location>
</feature>
<dbReference type="KEGG" id="bic:LMTR13_14145"/>
<keyword evidence="1" id="KW-0813">Transport</keyword>